<dbReference type="GO" id="GO:0034354">
    <property type="term" value="P:'de novo' NAD+ biosynthetic process from L-tryptophan"/>
    <property type="evidence" value="ECO:0007669"/>
    <property type="project" value="TreeGrafter"/>
</dbReference>
<evidence type="ECO:0000313" key="6">
    <source>
        <dbReference type="EMBL" id="WPH02408.1"/>
    </source>
</evidence>
<dbReference type="EMBL" id="CP138587">
    <property type="protein sequence ID" value="WPH02408.1"/>
    <property type="molecule type" value="Genomic_DNA"/>
</dbReference>
<dbReference type="EC" id="1.13.11.52" evidence="5"/>
<name>A0AAQ3M916_9PEZI</name>
<dbReference type="InterPro" id="IPR037217">
    <property type="entry name" value="Trp/Indoleamine_2_3_dOase-like"/>
</dbReference>
<organism evidence="6 7">
    <name type="scientific">Acrodontium crateriforme</name>
    <dbReference type="NCBI Taxonomy" id="150365"/>
    <lineage>
        <taxon>Eukaryota</taxon>
        <taxon>Fungi</taxon>
        <taxon>Dikarya</taxon>
        <taxon>Ascomycota</taxon>
        <taxon>Pezizomycotina</taxon>
        <taxon>Dothideomycetes</taxon>
        <taxon>Dothideomycetidae</taxon>
        <taxon>Mycosphaerellales</taxon>
        <taxon>Teratosphaeriaceae</taxon>
        <taxon>Acrodontium</taxon>
    </lineage>
</organism>
<dbReference type="Pfam" id="PF01231">
    <property type="entry name" value="IDO"/>
    <property type="match status" value="1"/>
</dbReference>
<comment type="catalytic activity">
    <reaction evidence="5">
        <text>L-tryptophan + O2 = N-formyl-L-kynurenine</text>
        <dbReference type="Rhea" id="RHEA:24536"/>
        <dbReference type="ChEBI" id="CHEBI:15379"/>
        <dbReference type="ChEBI" id="CHEBI:57912"/>
        <dbReference type="ChEBI" id="CHEBI:58629"/>
    </reaction>
</comment>
<dbReference type="PANTHER" id="PTHR28657:SF5">
    <property type="entry name" value="INDOLEAMINE 2,3-DIOXYGENASE"/>
    <property type="match status" value="1"/>
</dbReference>
<keyword evidence="5" id="KW-0223">Dioxygenase</keyword>
<dbReference type="PROSITE" id="PS00876">
    <property type="entry name" value="IDO_1"/>
    <property type="match status" value="1"/>
</dbReference>
<keyword evidence="2 4" id="KW-0479">Metal-binding</keyword>
<keyword evidence="3 4" id="KW-0408">Iron</keyword>
<dbReference type="InterPro" id="IPR000898">
    <property type="entry name" value="Indolamine_dOase"/>
</dbReference>
<dbReference type="GO" id="GO:0046872">
    <property type="term" value="F:metal ion binding"/>
    <property type="evidence" value="ECO:0007669"/>
    <property type="project" value="UniProtKB-UniRule"/>
</dbReference>
<evidence type="ECO:0000256" key="4">
    <source>
        <dbReference type="PIRSR" id="PIRSR600898-1"/>
    </source>
</evidence>
<dbReference type="GO" id="GO:0020037">
    <property type="term" value="F:heme binding"/>
    <property type="evidence" value="ECO:0007669"/>
    <property type="project" value="UniProtKB-UniRule"/>
</dbReference>
<sequence length="512" mass="57308">MSSLALIQSPASQACVWKYTNFQELTTMIPIPNPEDYDVSLRNGFLSDSPPLESLPDEYYSPWEYVIKNLQGLILSKRLHEAIDRMPVLSTDGLVTEPEWRRAYSILGFMTHAYVWGGDKPKEWVPPPISVPFANICAHLELPMVATYAGLCLWNWKPISDTESVDTLTNLDMIDTFTGSLDEKWFYLVSVAIEARGAAMVPLMLDSIQAARQGNRSIVTESLRTFAERLDQLGAMLAQMSDNCDPHVFYHRIRPYLAGSKNMKDAGLPQGIVFDNGGPMNKQRHVQYSGGSNAQSSLLQFFDAVLGVEHRPTGQRQADTAEKKKSSEYAPQTSFIHEMRQYMPGPHARFLRDVTKVACIRDFVATHSWDRALTLAFDACLAMLSSFRDVHLQLVSRYIVIKSHQAKAQQATNGDGMSRKVNLATRPKEAKQMTEEEKKAALRGTGGTSLMPFLRQARDETAEPAVNEWTQRYLHKGRRGAATTIKVSPVEECQGLAAVWRVDNCDGGLCLI</sequence>
<evidence type="ECO:0000256" key="2">
    <source>
        <dbReference type="ARBA" id="ARBA00022723"/>
    </source>
</evidence>
<dbReference type="PANTHER" id="PTHR28657">
    <property type="entry name" value="INDOLEAMINE 2,3-DIOXYGENASE"/>
    <property type="match status" value="1"/>
</dbReference>
<dbReference type="FunFam" id="1.20.58.480:FF:000004">
    <property type="entry name" value="Indoleamine 2,3-dioxygenase subfamily"/>
    <property type="match status" value="1"/>
</dbReference>
<dbReference type="GO" id="GO:0005737">
    <property type="term" value="C:cytoplasm"/>
    <property type="evidence" value="ECO:0007669"/>
    <property type="project" value="TreeGrafter"/>
</dbReference>
<evidence type="ECO:0000256" key="5">
    <source>
        <dbReference type="RuleBase" id="RU369119"/>
    </source>
</evidence>
<reference evidence="6 7" key="1">
    <citation type="submission" date="2023-11" db="EMBL/GenBank/DDBJ databases">
        <title>An acidophilic fungus is an integral part of prey digestion in a carnivorous sundew plant.</title>
        <authorList>
            <person name="Tsai I.J."/>
        </authorList>
    </citation>
    <scope>NUCLEOTIDE SEQUENCE [LARGE SCALE GENOMIC DNA]</scope>
    <source>
        <strain evidence="6">169a</strain>
    </source>
</reference>
<dbReference type="GO" id="GO:0019441">
    <property type="term" value="P:L-tryptophan catabolic process to kynurenine"/>
    <property type="evidence" value="ECO:0007669"/>
    <property type="project" value="UniProtKB-UniRule"/>
</dbReference>
<comment type="function">
    <text evidence="5">Produces N-formyl-kynurenine through the oxidation of tryptophan.</text>
</comment>
<comment type="similarity">
    <text evidence="1 5">Belongs to the indoleamine 2,3-dioxygenase family.</text>
</comment>
<gene>
    <name evidence="6" type="ORF">R9X50_00527100</name>
</gene>
<evidence type="ECO:0000256" key="3">
    <source>
        <dbReference type="ARBA" id="ARBA00023004"/>
    </source>
</evidence>
<dbReference type="SUPFAM" id="SSF140959">
    <property type="entry name" value="Indolic compounds 2,3-dioxygenase-like"/>
    <property type="match status" value="1"/>
</dbReference>
<proteinExistence type="inferred from homology"/>
<feature type="binding site" description="proximal binding residue" evidence="4">
    <location>
        <position position="391"/>
    </location>
    <ligand>
        <name>heme b</name>
        <dbReference type="ChEBI" id="CHEBI:60344"/>
    </ligand>
    <ligandPart>
        <name>Fe</name>
        <dbReference type="ChEBI" id="CHEBI:18248"/>
    </ligandPart>
</feature>
<evidence type="ECO:0000313" key="7">
    <source>
        <dbReference type="Proteomes" id="UP001303373"/>
    </source>
</evidence>
<evidence type="ECO:0000256" key="1">
    <source>
        <dbReference type="ARBA" id="ARBA00007119"/>
    </source>
</evidence>
<keyword evidence="4 5" id="KW-0349">Heme</keyword>
<dbReference type="GO" id="GO:0033754">
    <property type="term" value="F:indoleamine 2,3-dioxygenase activity"/>
    <property type="evidence" value="ECO:0007669"/>
    <property type="project" value="UniProtKB-EC"/>
</dbReference>
<dbReference type="AlphaFoldDB" id="A0AAQ3M916"/>
<dbReference type="Proteomes" id="UP001303373">
    <property type="component" value="Chromosome 8"/>
</dbReference>
<accession>A0AAQ3M916</accession>
<protein>
    <recommendedName>
        <fullName evidence="5">Indoleamine 2,3-dioxygenase</fullName>
        <ecNumber evidence="5">1.13.11.52</ecNumber>
    </recommendedName>
</protein>
<keyword evidence="5" id="KW-0560">Oxidoreductase</keyword>
<dbReference type="Gene3D" id="1.20.58.480">
    <property type="match status" value="1"/>
</dbReference>
<keyword evidence="7" id="KW-1185">Reference proteome</keyword>